<keyword evidence="13" id="KW-1185">Reference proteome</keyword>
<keyword evidence="5 10" id="KW-1133">Transmembrane helix</keyword>
<evidence type="ECO:0000256" key="5">
    <source>
        <dbReference type="ARBA" id="ARBA00022989"/>
    </source>
</evidence>
<dbReference type="InterPro" id="IPR012932">
    <property type="entry name" value="VKOR"/>
</dbReference>
<evidence type="ECO:0000259" key="11">
    <source>
        <dbReference type="PROSITE" id="PS50990"/>
    </source>
</evidence>
<comment type="caution">
    <text evidence="12">The sequence shown here is derived from an EMBL/GenBank/DDBJ whole genome shotgun (WGS) entry which is preliminary data.</text>
</comment>
<dbReference type="Pfam" id="PF03412">
    <property type="entry name" value="Peptidase_C39"/>
    <property type="match status" value="1"/>
</dbReference>
<keyword evidence="9" id="KW-0676">Redox-active center</keyword>
<dbReference type="InterPro" id="IPR012336">
    <property type="entry name" value="Thioredoxin-like_fold"/>
</dbReference>
<evidence type="ECO:0000256" key="6">
    <source>
        <dbReference type="ARBA" id="ARBA00023002"/>
    </source>
</evidence>
<dbReference type="CDD" id="cd12921">
    <property type="entry name" value="VKOR_4"/>
    <property type="match status" value="1"/>
</dbReference>
<dbReference type="Gene3D" id="1.20.1440.130">
    <property type="entry name" value="VKOR domain"/>
    <property type="match status" value="1"/>
</dbReference>
<sequence length="541" mass="60584">MTLIDNFLHPKTNAEEAVSLLCESFKLKLSDGTLCRQLKRHPFYPSMLAIHDVMENFGVDSVAYKCSDVQEVLKVEIPFLSQVSDGSLSNHKLFATVFGRSDNAIDWFNPKEHKRELISIDKFSEVFTGYAMFFATTKDEGGLSHKGYRWKENLQRAIEYLAISMLPIALMVISVYKGLVGSIGVLSLAYSVFLLIGCVVCSLLLMHEYNAYNPVVMGVCGDNKKVNCNAVLASSGATFANIPWAVIGSVYFLGSLCASLSSCMSERVITCLAYMNIVAIPYTAYSLYYQKRVVKQWCPLCLAVLAVIWGLFAISLLNGSLSRFSLMTPETLCCVFVSMFLSALGVFLLWKFGIILERSEESEHSLLKIKYDRAVFEALLRKERKVSVPIEGFGITLGNPNGMMHIIEVCNPFCGHCGKAQKELSKLVKNNSNICLQIIFVSGPTNVGYDHTPVDTFLTLQKEAEDMSTVLNDWFALSVKNVEEYEKLHPVKSHRSKDNDDNAQRMSEFCDAMKITHTPTIFIDGHEMPRLYNVGDLKYII</sequence>
<keyword evidence="4" id="KW-0874">Quinone</keyword>
<evidence type="ECO:0000256" key="4">
    <source>
        <dbReference type="ARBA" id="ARBA00022719"/>
    </source>
</evidence>
<dbReference type="InterPro" id="IPR038354">
    <property type="entry name" value="VKOR_sf"/>
</dbReference>
<evidence type="ECO:0000256" key="10">
    <source>
        <dbReference type="SAM" id="Phobius"/>
    </source>
</evidence>
<feature type="transmembrane region" description="Helical" evidence="10">
    <location>
        <begin position="267"/>
        <end position="285"/>
    </location>
</feature>
<organism evidence="12 13">
    <name type="scientific">Hallella faecis</name>
    <dbReference type="NCBI Taxonomy" id="2841596"/>
    <lineage>
        <taxon>Bacteria</taxon>
        <taxon>Pseudomonadati</taxon>
        <taxon>Bacteroidota</taxon>
        <taxon>Bacteroidia</taxon>
        <taxon>Bacteroidales</taxon>
        <taxon>Prevotellaceae</taxon>
        <taxon>Hallella</taxon>
    </lineage>
</organism>
<feature type="transmembrane region" description="Helical" evidence="10">
    <location>
        <begin position="329"/>
        <end position="350"/>
    </location>
</feature>
<protein>
    <submittedName>
        <fullName evidence="12">Vitamin K epoxide reductase family protein</fullName>
    </submittedName>
</protein>
<name>A0ABV1FPS2_9BACT</name>
<dbReference type="Gene3D" id="3.40.30.10">
    <property type="entry name" value="Glutaredoxin"/>
    <property type="match status" value="1"/>
</dbReference>
<evidence type="ECO:0000256" key="9">
    <source>
        <dbReference type="ARBA" id="ARBA00023284"/>
    </source>
</evidence>
<keyword evidence="7 10" id="KW-0472">Membrane</keyword>
<reference evidence="12 13" key="1">
    <citation type="submission" date="2024-04" db="EMBL/GenBank/DDBJ databases">
        <title>Human intestinal bacterial collection.</title>
        <authorList>
            <person name="Pauvert C."/>
            <person name="Hitch T.C.A."/>
            <person name="Clavel T."/>
        </authorList>
    </citation>
    <scope>NUCLEOTIDE SEQUENCE [LARGE SCALE GENOMIC DNA]</scope>
    <source>
        <strain evidence="12 13">CLA-AA-H145</strain>
    </source>
</reference>
<keyword evidence="8" id="KW-1015">Disulfide bond</keyword>
<evidence type="ECO:0000256" key="1">
    <source>
        <dbReference type="ARBA" id="ARBA00004141"/>
    </source>
</evidence>
<feature type="transmembrane region" description="Helical" evidence="10">
    <location>
        <begin position="297"/>
        <end position="317"/>
    </location>
</feature>
<proteinExistence type="inferred from homology"/>
<evidence type="ECO:0000313" key="12">
    <source>
        <dbReference type="EMBL" id="MEQ2486396.1"/>
    </source>
</evidence>
<dbReference type="Pfam" id="PF07884">
    <property type="entry name" value="VKOR"/>
    <property type="match status" value="1"/>
</dbReference>
<feature type="domain" description="Peptidase C39" evidence="11">
    <location>
        <begin position="13"/>
        <end position="134"/>
    </location>
</feature>
<dbReference type="InterPro" id="IPR036249">
    <property type="entry name" value="Thioredoxin-like_sf"/>
</dbReference>
<dbReference type="EMBL" id="JBBNFP010000012">
    <property type="protein sequence ID" value="MEQ2486396.1"/>
    <property type="molecule type" value="Genomic_DNA"/>
</dbReference>
<evidence type="ECO:0000256" key="2">
    <source>
        <dbReference type="ARBA" id="ARBA00006214"/>
    </source>
</evidence>
<keyword evidence="3 10" id="KW-0812">Transmembrane</keyword>
<comment type="subcellular location">
    <subcellularLocation>
        <location evidence="1">Membrane</location>
        <topology evidence="1">Multi-pass membrane protein</topology>
    </subcellularLocation>
</comment>
<feature type="transmembrane region" description="Helical" evidence="10">
    <location>
        <begin position="157"/>
        <end position="176"/>
    </location>
</feature>
<evidence type="ECO:0000313" key="13">
    <source>
        <dbReference type="Proteomes" id="UP001487296"/>
    </source>
</evidence>
<feature type="transmembrane region" description="Helical" evidence="10">
    <location>
        <begin position="182"/>
        <end position="205"/>
    </location>
</feature>
<dbReference type="PROSITE" id="PS50990">
    <property type="entry name" value="PEPTIDASE_C39"/>
    <property type="match status" value="1"/>
</dbReference>
<dbReference type="RefSeq" id="WP_215759509.1">
    <property type="nucleotide sequence ID" value="NZ_JAHKBE010000013.1"/>
</dbReference>
<accession>A0ABV1FPS2</accession>
<dbReference type="Pfam" id="PF13462">
    <property type="entry name" value="Thioredoxin_4"/>
    <property type="match status" value="1"/>
</dbReference>
<dbReference type="SUPFAM" id="SSF52833">
    <property type="entry name" value="Thioredoxin-like"/>
    <property type="match status" value="1"/>
</dbReference>
<dbReference type="Proteomes" id="UP001487296">
    <property type="component" value="Unassembled WGS sequence"/>
</dbReference>
<evidence type="ECO:0000256" key="3">
    <source>
        <dbReference type="ARBA" id="ARBA00022692"/>
    </source>
</evidence>
<feature type="transmembrane region" description="Helical" evidence="10">
    <location>
        <begin position="226"/>
        <end position="247"/>
    </location>
</feature>
<keyword evidence="6" id="KW-0560">Oxidoreductase</keyword>
<evidence type="ECO:0000256" key="8">
    <source>
        <dbReference type="ARBA" id="ARBA00023157"/>
    </source>
</evidence>
<gene>
    <name evidence="12" type="ORF">AAAT34_04910</name>
</gene>
<evidence type="ECO:0000256" key="7">
    <source>
        <dbReference type="ARBA" id="ARBA00023136"/>
    </source>
</evidence>
<comment type="similarity">
    <text evidence="2">Belongs to the VKOR family.</text>
</comment>
<dbReference type="InterPro" id="IPR005074">
    <property type="entry name" value="Peptidase_C39"/>
</dbReference>
<dbReference type="Gene3D" id="3.90.70.10">
    <property type="entry name" value="Cysteine proteinases"/>
    <property type="match status" value="1"/>
</dbReference>